<dbReference type="Proteomes" id="UP000243127">
    <property type="component" value="Nucleomorph 1"/>
</dbReference>
<evidence type="ECO:0000313" key="1">
    <source>
        <dbReference type="EMBL" id="ABW97865.1"/>
    </source>
</evidence>
<protein>
    <submittedName>
        <fullName evidence="1">Uncharacterized protein</fullName>
    </submittedName>
</protein>
<dbReference type="EMBL" id="CP000881">
    <property type="protein sequence ID" value="ABW97865.1"/>
    <property type="molecule type" value="Genomic_DNA"/>
</dbReference>
<evidence type="ECO:0000313" key="2">
    <source>
        <dbReference type="Proteomes" id="UP000243127"/>
    </source>
</evidence>
<geneLocation type="nucleomorph" evidence="1"/>
<name>A9BK32_HEMAN</name>
<organism evidence="1 2">
    <name type="scientific">Hemiselmis andersenii</name>
    <name type="common">Cryptophyte alga</name>
    <dbReference type="NCBI Taxonomy" id="464988"/>
    <lineage>
        <taxon>Eukaryota</taxon>
        <taxon>Cryptophyceae</taxon>
        <taxon>Cryptomonadales</taxon>
        <taxon>Hemiselmidaceae</taxon>
        <taxon>Hemiselmis</taxon>
    </lineage>
</organism>
<dbReference type="GeneID" id="5739424"/>
<dbReference type="RefSeq" id="XP_001712190.1">
    <property type="nucleotide sequence ID" value="XM_001712138.1"/>
</dbReference>
<sequence>MFFFEEKILICSIKSQKKAFPEKKKLKARQLFFEKERKNLTFGNFFSIKKKQKNEIFQLFFEKTKFKSKIFYFSGNDYKFKNFFKSFHFMENFMTICEMLFLDQNQFFFHHKNENLLSKFVIKMLSDLKFNSFGWLIEYRDFLRLFFNKNHNEGKSFRPDFVKKKNTILTELNIFLQIKKFFFKKNQNCSLKNSLTLRNLIGKISMENLSFFFEKIVGIAKLMGYKKNFFKILFEKTKYDFSSLFTYKKMLNLFLKYQFKLSPEQKKNCENYLKNFQVKEIKKIKTKENIFWVETYIDICSKKSKHLNNRFFFLQKRKKEIFSQIIFIVFINSENYFQKEIIWFFFWNHFVFFLENQNFFQSWSLELIFKIFQEFNEKEKGISLFIELFKGKLFNLLKNLDNLRVLFFLKEIFFFLK</sequence>
<dbReference type="AlphaFoldDB" id="A9BK32"/>
<proteinExistence type="predicted"/>
<keyword evidence="1" id="KW-0542">Nucleomorph</keyword>
<accession>A9BK32</accession>
<reference evidence="1 2" key="1">
    <citation type="journal article" date="2007" name="Proc. Natl. Acad. Sci. U.S.A.">
        <title>Nucleomorph genome of Hemiselmis andersenii reveals complete intron loss and compaction as a driver of protein structure and function.</title>
        <authorList>
            <person name="Lane C.E."/>
            <person name="van den Heuvel K."/>
            <person name="Kozera C."/>
            <person name="Curtis B.A."/>
            <person name="Parsons B.J."/>
            <person name="Bowman S."/>
            <person name="Archibald J.M."/>
        </authorList>
    </citation>
    <scope>NUCLEOTIDE SEQUENCE [LARGE SCALE GENOMIC DNA]</scope>
    <source>
        <strain evidence="1 2">CCMP644</strain>
    </source>
</reference>
<gene>
    <name evidence="1" type="ORF">HAN_1g17</name>
</gene>